<dbReference type="InterPro" id="IPR032675">
    <property type="entry name" value="LRR_dom_sf"/>
</dbReference>
<dbReference type="Proteomes" id="UP000594261">
    <property type="component" value="Chromosome 1"/>
</dbReference>
<dbReference type="OMA" id="SSECEHW"/>
<gene>
    <name evidence="3" type="primary">LOC115954116</name>
</gene>
<proteinExistence type="predicted"/>
<dbReference type="OrthoDB" id="1029782at2759"/>
<dbReference type="InterPro" id="IPR055411">
    <property type="entry name" value="LRR_FXL15/At3g58940/PEG3-like"/>
</dbReference>
<dbReference type="FunCoup" id="A0A7N2KQB0">
    <property type="interactions" value="1358"/>
</dbReference>
<dbReference type="RefSeq" id="XP_030927859.1">
    <property type="nucleotide sequence ID" value="XM_031071999.1"/>
</dbReference>
<evidence type="ECO:0000313" key="3">
    <source>
        <dbReference type="EnsemblPlants" id="QL01p041814:mrna"/>
    </source>
</evidence>
<reference evidence="3 4" key="1">
    <citation type="journal article" date="2016" name="G3 (Bethesda)">
        <title>First Draft Assembly and Annotation of the Genome of a California Endemic Oak Quercus lobata Nee (Fagaceae).</title>
        <authorList>
            <person name="Sork V.L."/>
            <person name="Fitz-Gibbon S.T."/>
            <person name="Puiu D."/>
            <person name="Crepeau M."/>
            <person name="Gugger P.F."/>
            <person name="Sherman R."/>
            <person name="Stevens K."/>
            <person name="Langley C.H."/>
            <person name="Pellegrini M."/>
            <person name="Salzberg S.L."/>
        </authorList>
    </citation>
    <scope>NUCLEOTIDE SEQUENCE [LARGE SCALE GENOMIC DNA]</scope>
    <source>
        <strain evidence="3 4">cv. SW786</strain>
    </source>
</reference>
<feature type="domain" description="FBD" evidence="1">
    <location>
        <begin position="344"/>
        <end position="386"/>
    </location>
</feature>
<dbReference type="KEGG" id="qlo:115954116"/>
<dbReference type="PANTHER" id="PTHR31900">
    <property type="entry name" value="F-BOX/RNI SUPERFAMILY PROTEIN-RELATED"/>
    <property type="match status" value="1"/>
</dbReference>
<sequence length="432" mass="49052">MLSLLPTKDAARTSILSKSWENQWMCIPNLVFQQLCHGERTLFKNFVDRVLLLRDSDIEKFTLYFHVLHDAFLVNAWISAVVRHNVQELHISLSDFEGSFSLSDCLFTCETLTRLNIDMPCILKLPPTIYFSKLKILALRCVSFSDWHPTQKLFAGFPVLENLCLDECHWMNQMVVSISVPKLSWLTIHETERKRLTDLDGCQVTILGVSLIGFYYTGEFFNEYSLCNSSLLEEASIYACGFKKRPRQVVVNRIYKLLKGVSNAKEIMLSSYAVEALKYAAEFPRHMPMFNKLLNLELRRRSINLGSTALLKILQESPNLKTLEFSEVFSLSSDCEKDDSILDPVPPCLLSQLNCIRVCCYHGDEKELSAIKILLENALVLNKIVIYCSKHLAGDLEKQEKAMAITIDGMVAFVAIPPPPPPLTPPLSPHGL</sequence>
<dbReference type="SUPFAM" id="SSF52047">
    <property type="entry name" value="RNI-like"/>
    <property type="match status" value="1"/>
</dbReference>
<dbReference type="AlphaFoldDB" id="A0A7N2KQB0"/>
<dbReference type="EnsemblPlants" id="QL01p041814:mrna">
    <property type="protein sequence ID" value="QL01p041814:mrna"/>
    <property type="gene ID" value="QL01p041814"/>
</dbReference>
<evidence type="ECO:0000259" key="2">
    <source>
        <dbReference type="Pfam" id="PF24758"/>
    </source>
</evidence>
<accession>A0A7N2KQB0</accession>
<dbReference type="InParanoid" id="A0A7N2KQB0"/>
<organism evidence="3 4">
    <name type="scientific">Quercus lobata</name>
    <name type="common">Valley oak</name>
    <dbReference type="NCBI Taxonomy" id="97700"/>
    <lineage>
        <taxon>Eukaryota</taxon>
        <taxon>Viridiplantae</taxon>
        <taxon>Streptophyta</taxon>
        <taxon>Embryophyta</taxon>
        <taxon>Tracheophyta</taxon>
        <taxon>Spermatophyta</taxon>
        <taxon>Magnoliopsida</taxon>
        <taxon>eudicotyledons</taxon>
        <taxon>Gunneridae</taxon>
        <taxon>Pentapetalae</taxon>
        <taxon>rosids</taxon>
        <taxon>fabids</taxon>
        <taxon>Fagales</taxon>
        <taxon>Fagaceae</taxon>
        <taxon>Quercus</taxon>
    </lineage>
</organism>
<dbReference type="Pfam" id="PF08387">
    <property type="entry name" value="FBD"/>
    <property type="match status" value="1"/>
</dbReference>
<evidence type="ECO:0000259" key="1">
    <source>
        <dbReference type="Pfam" id="PF08387"/>
    </source>
</evidence>
<dbReference type="InterPro" id="IPR050232">
    <property type="entry name" value="FBL13/AtMIF1-like"/>
</dbReference>
<dbReference type="InterPro" id="IPR006566">
    <property type="entry name" value="FBD"/>
</dbReference>
<dbReference type="EMBL" id="LRBV02000001">
    <property type="status" value="NOT_ANNOTATED_CDS"/>
    <property type="molecule type" value="Genomic_DNA"/>
</dbReference>
<keyword evidence="4" id="KW-1185">Reference proteome</keyword>
<dbReference type="GeneID" id="115954116"/>
<reference evidence="3" key="2">
    <citation type="submission" date="2021-01" db="UniProtKB">
        <authorList>
            <consortium name="EnsemblPlants"/>
        </authorList>
    </citation>
    <scope>IDENTIFICATION</scope>
</reference>
<dbReference type="Gramene" id="QL01p041814:mrna">
    <property type="protein sequence ID" value="QL01p041814:mrna"/>
    <property type="gene ID" value="QL01p041814"/>
</dbReference>
<feature type="domain" description="F-box/LRR-repeat protein 15/At3g58940/PEG3-like LRR" evidence="2">
    <location>
        <begin position="75"/>
        <end position="195"/>
    </location>
</feature>
<protein>
    <recommendedName>
        <fullName evidence="5">FBD domain-containing protein</fullName>
    </recommendedName>
</protein>
<evidence type="ECO:0000313" key="4">
    <source>
        <dbReference type="Proteomes" id="UP000594261"/>
    </source>
</evidence>
<evidence type="ECO:0008006" key="5">
    <source>
        <dbReference type="Google" id="ProtNLM"/>
    </source>
</evidence>
<name>A0A7N2KQB0_QUELO</name>
<dbReference type="Gene3D" id="3.80.10.10">
    <property type="entry name" value="Ribonuclease Inhibitor"/>
    <property type="match status" value="1"/>
</dbReference>
<dbReference type="Pfam" id="PF24758">
    <property type="entry name" value="LRR_At5g56370"/>
    <property type="match status" value="1"/>
</dbReference>
<dbReference type="PANTHER" id="PTHR31900:SF30">
    <property type="entry name" value="SUPERFAMILY PROTEIN, PUTATIVE-RELATED"/>
    <property type="match status" value="1"/>
</dbReference>